<name>A0A0B7J2Y0_9RICK</name>
<evidence type="ECO:0000313" key="3">
    <source>
        <dbReference type="Proteomes" id="UP000018149"/>
    </source>
</evidence>
<gene>
    <name evidence="2" type="ORF">RMONA_01085</name>
</gene>
<organism evidence="2 3">
    <name type="scientific">Rickettsia monacensis</name>
    <dbReference type="NCBI Taxonomy" id="109232"/>
    <lineage>
        <taxon>Bacteria</taxon>
        <taxon>Pseudomonadati</taxon>
        <taxon>Pseudomonadota</taxon>
        <taxon>Alphaproteobacteria</taxon>
        <taxon>Rickettsiales</taxon>
        <taxon>Rickettsiaceae</taxon>
        <taxon>Rickettsieae</taxon>
        <taxon>Rickettsia</taxon>
        <taxon>spotted fever group</taxon>
    </lineage>
</organism>
<keyword evidence="1" id="KW-0812">Transmembrane</keyword>
<dbReference type="STRING" id="109232.RMONA_01085"/>
<evidence type="ECO:0000313" key="2">
    <source>
        <dbReference type="EMBL" id="CEO16639.1"/>
    </source>
</evidence>
<accession>A0A0B7J2Y0</accession>
<reference evidence="2 3" key="1">
    <citation type="submission" date="2015-01" db="EMBL/GenBank/DDBJ databases">
        <title>Draft genome sequence of Rickettsia monacensis strain IrR/Munich.</title>
        <authorList>
            <person name="Felsheim R.F."/>
            <person name="Johnson S.L."/>
            <person name="Kurtti T.J."/>
            <person name="Munderloh U.G."/>
        </authorList>
    </citation>
    <scope>NUCLEOTIDE SEQUENCE [LARGE SCALE GENOMIC DNA]</scope>
    <source>
        <strain evidence="2 3">IrR/Munich</strain>
    </source>
</reference>
<keyword evidence="3" id="KW-1185">Reference proteome</keyword>
<dbReference type="Proteomes" id="UP000018149">
    <property type="component" value="Chromosome I"/>
</dbReference>
<feature type="transmembrane region" description="Helical" evidence="1">
    <location>
        <begin position="12"/>
        <end position="36"/>
    </location>
</feature>
<evidence type="ECO:0000256" key="1">
    <source>
        <dbReference type="SAM" id="Phobius"/>
    </source>
</evidence>
<protein>
    <submittedName>
        <fullName evidence="2">Uncharacterized protein</fullName>
    </submittedName>
</protein>
<keyword evidence="1" id="KW-0472">Membrane</keyword>
<dbReference type="KEGG" id="rmc:RMONA_01085"/>
<reference evidence="3" key="2">
    <citation type="submission" date="2015-01" db="EMBL/GenBank/DDBJ databases">
        <authorList>
            <person name="Felsheim R."/>
        </authorList>
    </citation>
    <scope>NUCLEOTIDE SEQUENCE [LARGE SCALE GENOMIC DNA]</scope>
    <source>
        <strain evidence="3">IrR/Munich</strain>
    </source>
</reference>
<keyword evidence="1" id="KW-1133">Transmembrane helix</keyword>
<dbReference type="EMBL" id="LN794217">
    <property type="protein sequence ID" value="CEO16639.1"/>
    <property type="molecule type" value="Genomic_DNA"/>
</dbReference>
<dbReference type="HOGENOM" id="CLU_3316151_0_0_5"/>
<proteinExistence type="predicted"/>
<dbReference type="AlphaFoldDB" id="A0A0B7J2Y0"/>
<sequence>MFDESDNDNSLVAPYISIGTAVVASIAVIIGAGITYPDYG</sequence>